<organism evidence="2 3">
    <name type="scientific">Terrihabitans rhizophilus</name>
    <dbReference type="NCBI Taxonomy" id="3092662"/>
    <lineage>
        <taxon>Bacteria</taxon>
        <taxon>Pseudomonadati</taxon>
        <taxon>Pseudomonadota</taxon>
        <taxon>Alphaproteobacteria</taxon>
        <taxon>Hyphomicrobiales</taxon>
        <taxon>Terrihabitans</taxon>
    </lineage>
</organism>
<accession>A0ABU4RPR8</accession>
<keyword evidence="3" id="KW-1185">Reference proteome</keyword>
<evidence type="ECO:0008006" key="4">
    <source>
        <dbReference type="Google" id="ProtNLM"/>
    </source>
</evidence>
<gene>
    <name evidence="2" type="ORF">SCD90_12160</name>
</gene>
<keyword evidence="1" id="KW-0812">Transmembrane</keyword>
<reference evidence="2 3" key="1">
    <citation type="submission" date="2023-11" db="EMBL/GenBank/DDBJ databases">
        <authorList>
            <person name="Bao R."/>
        </authorList>
    </citation>
    <scope>NUCLEOTIDE SEQUENCE [LARGE SCALE GENOMIC DNA]</scope>
    <source>
        <strain evidence="2 3">PJ23</strain>
    </source>
</reference>
<feature type="transmembrane region" description="Helical" evidence="1">
    <location>
        <begin position="37"/>
        <end position="59"/>
    </location>
</feature>
<protein>
    <recommendedName>
        <fullName evidence="4">Tripartite tricarboxylate transporter TctB family protein</fullName>
    </recommendedName>
</protein>
<dbReference type="EMBL" id="JAXAFJ010000007">
    <property type="protein sequence ID" value="MDX6806819.1"/>
    <property type="molecule type" value="Genomic_DNA"/>
</dbReference>
<sequence>MSVSIHFLTKLAFPLLICVFALGYRASIEEAPRAARLFPDGLLSILILACVVQAARSIYLQWSKGEGEGPELTLNAAQIMVLAAMVAFYPAVLLFGFGLPSLAFLFCVSLLCGATYRQALLVTIIAAAALYGFVRLSGFALPLY</sequence>
<keyword evidence="1" id="KW-1133">Transmembrane helix</keyword>
<dbReference type="RefSeq" id="WP_319844946.1">
    <property type="nucleotide sequence ID" value="NZ_JAXAFJ010000007.1"/>
</dbReference>
<name>A0ABU4RPR8_9HYPH</name>
<feature type="transmembrane region" description="Helical" evidence="1">
    <location>
        <begin position="6"/>
        <end position="25"/>
    </location>
</feature>
<feature type="transmembrane region" description="Helical" evidence="1">
    <location>
        <begin position="79"/>
        <end position="112"/>
    </location>
</feature>
<keyword evidence="1" id="KW-0472">Membrane</keyword>
<evidence type="ECO:0000313" key="2">
    <source>
        <dbReference type="EMBL" id="MDX6806819.1"/>
    </source>
</evidence>
<evidence type="ECO:0000256" key="1">
    <source>
        <dbReference type="SAM" id="Phobius"/>
    </source>
</evidence>
<dbReference type="Proteomes" id="UP001274321">
    <property type="component" value="Unassembled WGS sequence"/>
</dbReference>
<proteinExistence type="predicted"/>
<feature type="transmembrane region" description="Helical" evidence="1">
    <location>
        <begin position="119"/>
        <end position="141"/>
    </location>
</feature>
<evidence type="ECO:0000313" key="3">
    <source>
        <dbReference type="Proteomes" id="UP001274321"/>
    </source>
</evidence>
<comment type="caution">
    <text evidence="2">The sequence shown here is derived from an EMBL/GenBank/DDBJ whole genome shotgun (WGS) entry which is preliminary data.</text>
</comment>